<accession>A0A8S2NEY8</accession>
<evidence type="ECO:0000313" key="2">
    <source>
        <dbReference type="EMBL" id="CAF3996823.1"/>
    </source>
</evidence>
<evidence type="ECO:0000313" key="3">
    <source>
        <dbReference type="Proteomes" id="UP000682733"/>
    </source>
</evidence>
<feature type="non-terminal residue" evidence="2">
    <location>
        <position position="43"/>
    </location>
</feature>
<sequence length="43" mass="4987">MTAINPYRSYDPSVSLYKVPEFVIDGEKMLYHALYGNEVYAQL</sequence>
<comment type="caution">
    <text evidence="2">The sequence shown here is derived from an EMBL/GenBank/DDBJ whole genome shotgun (WGS) entry which is preliminary data.</text>
</comment>
<gene>
    <name evidence="1" type="ORF">OVA965_LOCUS23281</name>
    <name evidence="2" type="ORF">TMI583_LOCUS23999</name>
</gene>
<dbReference type="Proteomes" id="UP000682733">
    <property type="component" value="Unassembled WGS sequence"/>
</dbReference>
<protein>
    <submittedName>
        <fullName evidence="2">Uncharacterized protein</fullName>
    </submittedName>
</protein>
<reference evidence="2" key="1">
    <citation type="submission" date="2021-02" db="EMBL/GenBank/DDBJ databases">
        <authorList>
            <person name="Nowell W R."/>
        </authorList>
    </citation>
    <scope>NUCLEOTIDE SEQUENCE</scope>
</reference>
<dbReference type="EMBL" id="CAJNOK010013508">
    <property type="protein sequence ID" value="CAF1185679.1"/>
    <property type="molecule type" value="Genomic_DNA"/>
</dbReference>
<proteinExistence type="predicted"/>
<name>A0A8S2NEY8_9BILA</name>
<dbReference type="Proteomes" id="UP000677228">
    <property type="component" value="Unassembled WGS sequence"/>
</dbReference>
<organism evidence="2 3">
    <name type="scientific">Didymodactylos carnosus</name>
    <dbReference type="NCBI Taxonomy" id="1234261"/>
    <lineage>
        <taxon>Eukaryota</taxon>
        <taxon>Metazoa</taxon>
        <taxon>Spiralia</taxon>
        <taxon>Gnathifera</taxon>
        <taxon>Rotifera</taxon>
        <taxon>Eurotatoria</taxon>
        <taxon>Bdelloidea</taxon>
        <taxon>Philodinida</taxon>
        <taxon>Philodinidae</taxon>
        <taxon>Didymodactylos</taxon>
    </lineage>
</organism>
<evidence type="ECO:0000313" key="1">
    <source>
        <dbReference type="EMBL" id="CAF1185679.1"/>
    </source>
</evidence>
<dbReference type="AlphaFoldDB" id="A0A8S2NEY8"/>
<dbReference type="EMBL" id="CAJOBA010035037">
    <property type="protein sequence ID" value="CAF3996823.1"/>
    <property type="molecule type" value="Genomic_DNA"/>
</dbReference>